<name>A0ABX7THJ5_STRCY</name>
<reference evidence="1 2" key="1">
    <citation type="submission" date="2021-03" db="EMBL/GenBank/DDBJ databases">
        <title>Complete genome sequence of Streptomyces cyanogenus S136, producer of anticancer angucycline landomycin A.</title>
        <authorList>
            <person name="Hrab P."/>
            <person name="Ruckert C."/>
            <person name="Busche T."/>
            <person name="Ostash I."/>
            <person name="Kalinowski J."/>
            <person name="Fedorenko V."/>
            <person name="Yushchuk O."/>
            <person name="Ostash B."/>
        </authorList>
    </citation>
    <scope>NUCLEOTIDE SEQUENCE [LARGE SCALE GENOMIC DNA]</scope>
    <source>
        <strain evidence="1 2">S136</strain>
    </source>
</reference>
<evidence type="ECO:0008006" key="3">
    <source>
        <dbReference type="Google" id="ProtNLM"/>
    </source>
</evidence>
<keyword evidence="2" id="KW-1185">Reference proteome</keyword>
<dbReference type="PANTHER" id="PTHR46637:SF1">
    <property type="entry name" value="BLL5188 PROTEIN"/>
    <property type="match status" value="1"/>
</dbReference>
<gene>
    <name evidence="1" type="ORF">S1361_00895</name>
</gene>
<dbReference type="Proteomes" id="UP000663908">
    <property type="component" value="Chromosome"/>
</dbReference>
<proteinExistence type="predicted"/>
<evidence type="ECO:0000313" key="1">
    <source>
        <dbReference type="EMBL" id="QTD95876.1"/>
    </source>
</evidence>
<organism evidence="1 2">
    <name type="scientific">Streptomyces cyanogenus</name>
    <dbReference type="NCBI Taxonomy" id="80860"/>
    <lineage>
        <taxon>Bacteria</taxon>
        <taxon>Bacillati</taxon>
        <taxon>Actinomycetota</taxon>
        <taxon>Actinomycetes</taxon>
        <taxon>Kitasatosporales</taxon>
        <taxon>Streptomycetaceae</taxon>
        <taxon>Streptomyces</taxon>
    </lineage>
</organism>
<dbReference type="PANTHER" id="PTHR46637">
    <property type="entry name" value="TIS1421-TRANSPOSASE PROTEIN A"/>
    <property type="match status" value="1"/>
</dbReference>
<dbReference type="EMBL" id="CP071839">
    <property type="protein sequence ID" value="QTD95876.1"/>
    <property type="molecule type" value="Genomic_DNA"/>
</dbReference>
<sequence>MSSLQYWMCCRPRRMRWTTCSGVLIRWAIDDTWEKVFTAVLATADAVDDIGWTVSVDSTVVRAHQHAAGALNRGLRAATSRTMMSDAPAAG</sequence>
<accession>A0ABX7THJ5</accession>
<evidence type="ECO:0000313" key="2">
    <source>
        <dbReference type="Proteomes" id="UP000663908"/>
    </source>
</evidence>
<protein>
    <recommendedName>
        <fullName evidence="3">Transposase</fullName>
    </recommendedName>
</protein>
<dbReference type="InterPro" id="IPR052909">
    <property type="entry name" value="Transposase_6_like"/>
</dbReference>